<dbReference type="Pfam" id="PF11976">
    <property type="entry name" value="Rad60-SLD"/>
    <property type="match status" value="1"/>
</dbReference>
<organism evidence="3 4">
    <name type="scientific">Naumovozyma dairenensis (strain ATCC 10597 / BCRC 20456 / CBS 421 / NBRC 0211 / NRRL Y-12639)</name>
    <name type="common">Saccharomyces dairenensis</name>
    <dbReference type="NCBI Taxonomy" id="1071378"/>
    <lineage>
        <taxon>Eukaryota</taxon>
        <taxon>Fungi</taxon>
        <taxon>Dikarya</taxon>
        <taxon>Ascomycota</taxon>
        <taxon>Saccharomycotina</taxon>
        <taxon>Saccharomycetes</taxon>
        <taxon>Saccharomycetales</taxon>
        <taxon>Saccharomycetaceae</taxon>
        <taxon>Naumovozyma</taxon>
    </lineage>
</organism>
<dbReference type="RefSeq" id="XP_003668836.1">
    <property type="nucleotide sequence ID" value="XM_003668788.1"/>
</dbReference>
<dbReference type="AlphaFoldDB" id="G0W732"/>
<dbReference type="eggNOG" id="ENOG502QS09">
    <property type="taxonomic scope" value="Eukaryota"/>
</dbReference>
<dbReference type="HOGENOM" id="CLU_048318_0_0_1"/>
<evidence type="ECO:0000313" key="4">
    <source>
        <dbReference type="Proteomes" id="UP000000689"/>
    </source>
</evidence>
<dbReference type="Proteomes" id="UP000000689">
    <property type="component" value="Chromosome 2"/>
</dbReference>
<accession>G0W732</accession>
<dbReference type="GO" id="GO:0031573">
    <property type="term" value="P:mitotic intra-S DNA damage checkpoint signaling"/>
    <property type="evidence" value="ECO:0007669"/>
    <property type="project" value="EnsemblFungi"/>
</dbReference>
<gene>
    <name evidence="3" type="primary">NDAI0B05600</name>
    <name evidence="3" type="ordered locus">NDAI_0B05600</name>
</gene>
<dbReference type="GO" id="GO:0180016">
    <property type="term" value="F:SUMO ligase regulator activity"/>
    <property type="evidence" value="ECO:0007669"/>
    <property type="project" value="EnsemblFungi"/>
</dbReference>
<dbReference type="OrthoDB" id="3365399at2759"/>
<dbReference type="GO" id="GO:0030466">
    <property type="term" value="P:silent mating-type cassette heterochromatin formation"/>
    <property type="evidence" value="ECO:0007669"/>
    <property type="project" value="EnsemblFungi"/>
</dbReference>
<name>G0W732_NAUDC</name>
<dbReference type="InterPro" id="IPR022617">
    <property type="entry name" value="Rad60/SUMO-like_dom"/>
</dbReference>
<evidence type="ECO:0000313" key="3">
    <source>
        <dbReference type="EMBL" id="CCD23593.1"/>
    </source>
</evidence>
<feature type="compositionally biased region" description="Polar residues" evidence="1">
    <location>
        <begin position="71"/>
        <end position="82"/>
    </location>
</feature>
<protein>
    <recommendedName>
        <fullName evidence="2">Rad60/SUMO-like domain-containing protein</fullName>
    </recommendedName>
</protein>
<dbReference type="InterPro" id="IPR029071">
    <property type="entry name" value="Ubiquitin-like_domsf"/>
</dbReference>
<dbReference type="GeneID" id="11498263"/>
<dbReference type="GO" id="GO:0000400">
    <property type="term" value="F:four-way junction DNA binding"/>
    <property type="evidence" value="ECO:0007669"/>
    <property type="project" value="EnsemblFungi"/>
</dbReference>
<evidence type="ECO:0000256" key="1">
    <source>
        <dbReference type="SAM" id="MobiDB-lite"/>
    </source>
</evidence>
<dbReference type="GO" id="GO:0000724">
    <property type="term" value="P:double-strand break repair via homologous recombination"/>
    <property type="evidence" value="ECO:0007669"/>
    <property type="project" value="EnsemblFungi"/>
</dbReference>
<keyword evidence="4" id="KW-1185">Reference proteome</keyword>
<dbReference type="GO" id="GO:0007064">
    <property type="term" value="P:mitotic sister chromatid cohesion"/>
    <property type="evidence" value="ECO:0007669"/>
    <property type="project" value="EnsemblFungi"/>
</dbReference>
<feature type="compositionally biased region" description="Basic and acidic residues" evidence="1">
    <location>
        <begin position="38"/>
        <end position="65"/>
    </location>
</feature>
<dbReference type="GO" id="GO:0000403">
    <property type="term" value="F:Y-form DNA binding"/>
    <property type="evidence" value="ECO:0007669"/>
    <property type="project" value="EnsemblFungi"/>
</dbReference>
<dbReference type="GO" id="GO:0033235">
    <property type="term" value="P:positive regulation of protein sumoylation"/>
    <property type="evidence" value="ECO:0007669"/>
    <property type="project" value="EnsemblFungi"/>
</dbReference>
<sequence length="457" mass="51804">MSDDSSSDDFFMADDTDDELDVSQRARTVLLGSPNEIPDLKSDSHSDIKKDTPAAISNDKEDTKNNKSKNADQYSPVRTSSRIARKLRSPLKEAVVSADPISLDDDNNKRARSPSRPNPYSNSPERRSLSSSRSRSRSSSLSSTRSFSPIRKTPKLSSTLQMEPDENDEFFKEIAKEAKKIPSLTKESTPDKLPKRIYNIRFISKLDGTMNKCVQVKVLGKFQFQKILPAALTGLIKAYSIPSVLQKYYSVDNVSLYWNHAKLLDFMTCNSLNIPQAFENEVTNVDIELISKDDEIENEKAITEKLLKDEREVSLKLEAAKKEKEIQEKLAKELAKEEKENEVFEEFEHELENVSELKTNGYDADASTVNEANELALEEGNADVMKIALVGQDNKKIHVNVRGTTPFSKVAEYYRIQKQLPQNAKIKLVFDHEELSLYETIEDQDMEDDDMIEVVIS</sequence>
<dbReference type="GO" id="GO:0070336">
    <property type="term" value="F:flap-structured DNA binding"/>
    <property type="evidence" value="ECO:0007669"/>
    <property type="project" value="EnsemblFungi"/>
</dbReference>
<feature type="domain" description="Rad60/SUMO-like" evidence="2">
    <location>
        <begin position="385"/>
        <end position="456"/>
    </location>
</feature>
<evidence type="ECO:0000259" key="2">
    <source>
        <dbReference type="Pfam" id="PF11976"/>
    </source>
</evidence>
<dbReference type="GO" id="GO:0005634">
    <property type="term" value="C:nucleus"/>
    <property type="evidence" value="ECO:0007669"/>
    <property type="project" value="EnsemblFungi"/>
</dbReference>
<dbReference type="SUPFAM" id="SSF54236">
    <property type="entry name" value="Ubiquitin-like"/>
    <property type="match status" value="1"/>
</dbReference>
<dbReference type="KEGG" id="ndi:NDAI_0B05600"/>
<dbReference type="Gene3D" id="3.10.20.90">
    <property type="entry name" value="Phosphatidylinositol 3-kinase Catalytic Subunit, Chain A, domain 1"/>
    <property type="match status" value="1"/>
</dbReference>
<feature type="compositionally biased region" description="Low complexity" evidence="1">
    <location>
        <begin position="114"/>
        <end position="148"/>
    </location>
</feature>
<dbReference type="OMA" id="NFMTCNS"/>
<feature type="region of interest" description="Disordered" evidence="1">
    <location>
        <begin position="28"/>
        <end position="162"/>
    </location>
</feature>
<proteinExistence type="predicted"/>
<reference evidence="3 4" key="1">
    <citation type="journal article" date="2011" name="Proc. Natl. Acad. Sci. U.S.A.">
        <title>Evolutionary erosion of yeast sex chromosomes by mating-type switching accidents.</title>
        <authorList>
            <person name="Gordon J.L."/>
            <person name="Armisen D."/>
            <person name="Proux-Wera E."/>
            <person name="Oheigeartaigh S.S."/>
            <person name="Byrne K.P."/>
            <person name="Wolfe K.H."/>
        </authorList>
    </citation>
    <scope>NUCLEOTIDE SEQUENCE [LARGE SCALE GENOMIC DNA]</scope>
    <source>
        <strain evidence="4">ATCC 10597 / BCRC 20456 / CBS 421 / NBRC 0211 / NRRL Y-12639</strain>
    </source>
</reference>
<dbReference type="EMBL" id="HE580268">
    <property type="protein sequence ID" value="CCD23593.1"/>
    <property type="molecule type" value="Genomic_DNA"/>
</dbReference>